<dbReference type="RefSeq" id="WP_085759997.1">
    <property type="nucleotide sequence ID" value="NZ_CP019343.1"/>
</dbReference>
<sequence>MAKRHNSRKTPSLDGDNSQSNAWIMSTKCVGDQIAGWMVERVYDKNTRQLKSSERCDITSFCYPRGVKLVRARLQRQSA</sequence>
<dbReference type="AlphaFoldDB" id="A0A1X9NE18"/>
<dbReference type="EMBL" id="CP019343">
    <property type="protein sequence ID" value="ARN75806.1"/>
    <property type="molecule type" value="Genomic_DNA"/>
</dbReference>
<name>A0A1X9NE18_9GAMM</name>
<feature type="region of interest" description="Disordered" evidence="1">
    <location>
        <begin position="1"/>
        <end position="20"/>
    </location>
</feature>
<dbReference type="KEGG" id="osg:BST96_17845"/>
<evidence type="ECO:0000313" key="3">
    <source>
        <dbReference type="Proteomes" id="UP000193450"/>
    </source>
</evidence>
<evidence type="ECO:0000313" key="2">
    <source>
        <dbReference type="EMBL" id="ARN75806.1"/>
    </source>
</evidence>
<reference evidence="2 3" key="1">
    <citation type="submission" date="2016-11" db="EMBL/GenBank/DDBJ databases">
        <title>Trade-off between light-utilization and light-protection in marine flavobacteria.</title>
        <authorList>
            <person name="Kumagai Y."/>
        </authorList>
    </citation>
    <scope>NUCLEOTIDE SEQUENCE [LARGE SCALE GENOMIC DNA]</scope>
    <source>
        <strain evidence="2 3">NBRC 107125</strain>
    </source>
</reference>
<gene>
    <name evidence="2" type="ORF">BST96_17845</name>
</gene>
<dbReference type="Proteomes" id="UP000193450">
    <property type="component" value="Chromosome"/>
</dbReference>
<keyword evidence="3" id="KW-1185">Reference proteome</keyword>
<accession>A0A1X9NE18</accession>
<protein>
    <submittedName>
        <fullName evidence="2">Uncharacterized protein</fullName>
    </submittedName>
</protein>
<proteinExistence type="predicted"/>
<organism evidence="2 3">
    <name type="scientific">Oceanicoccus sagamiensis</name>
    <dbReference type="NCBI Taxonomy" id="716816"/>
    <lineage>
        <taxon>Bacteria</taxon>
        <taxon>Pseudomonadati</taxon>
        <taxon>Pseudomonadota</taxon>
        <taxon>Gammaproteobacteria</taxon>
        <taxon>Cellvibrionales</taxon>
        <taxon>Spongiibacteraceae</taxon>
        <taxon>Oceanicoccus</taxon>
    </lineage>
</organism>
<evidence type="ECO:0000256" key="1">
    <source>
        <dbReference type="SAM" id="MobiDB-lite"/>
    </source>
</evidence>
<dbReference type="OrthoDB" id="5740687at2"/>